<dbReference type="EMBL" id="BSNJ01000006">
    <property type="protein sequence ID" value="GLQ21837.1"/>
    <property type="molecule type" value="Genomic_DNA"/>
</dbReference>
<comment type="caution">
    <text evidence="2">The sequence shown here is derived from an EMBL/GenBank/DDBJ whole genome shotgun (WGS) entry which is preliminary data.</text>
</comment>
<evidence type="ECO:0000313" key="3">
    <source>
        <dbReference type="Proteomes" id="UP001161390"/>
    </source>
</evidence>
<feature type="signal peptide" evidence="1">
    <location>
        <begin position="1"/>
        <end position="17"/>
    </location>
</feature>
<reference evidence="2" key="2">
    <citation type="submission" date="2023-01" db="EMBL/GenBank/DDBJ databases">
        <title>Draft genome sequence of Algimonas porphyrae strain NBRC 108216.</title>
        <authorList>
            <person name="Sun Q."/>
            <person name="Mori K."/>
        </authorList>
    </citation>
    <scope>NUCLEOTIDE SEQUENCE</scope>
    <source>
        <strain evidence="2">NBRC 108216</strain>
    </source>
</reference>
<name>A0ABQ5V457_9PROT</name>
<organism evidence="2 3">
    <name type="scientific">Algimonas porphyrae</name>
    <dbReference type="NCBI Taxonomy" id="1128113"/>
    <lineage>
        <taxon>Bacteria</taxon>
        <taxon>Pseudomonadati</taxon>
        <taxon>Pseudomonadota</taxon>
        <taxon>Alphaproteobacteria</taxon>
        <taxon>Maricaulales</taxon>
        <taxon>Robiginitomaculaceae</taxon>
        <taxon>Algimonas</taxon>
    </lineage>
</organism>
<evidence type="ECO:0000313" key="2">
    <source>
        <dbReference type="EMBL" id="GLQ21837.1"/>
    </source>
</evidence>
<reference evidence="2" key="1">
    <citation type="journal article" date="2014" name="Int. J. Syst. Evol. Microbiol.">
        <title>Complete genome of a new Firmicutes species belonging to the dominant human colonic microbiota ('Ruminococcus bicirculans') reveals two chromosomes and a selective capacity to utilize plant glucans.</title>
        <authorList>
            <consortium name="NISC Comparative Sequencing Program"/>
            <person name="Wegmann U."/>
            <person name="Louis P."/>
            <person name="Goesmann A."/>
            <person name="Henrissat B."/>
            <person name="Duncan S.H."/>
            <person name="Flint H.J."/>
        </authorList>
    </citation>
    <scope>NUCLEOTIDE SEQUENCE</scope>
    <source>
        <strain evidence="2">NBRC 108216</strain>
    </source>
</reference>
<gene>
    <name evidence="2" type="ORF">GCM10007854_27920</name>
</gene>
<feature type="chain" id="PRO_5045669687" evidence="1">
    <location>
        <begin position="18"/>
        <end position="148"/>
    </location>
</feature>
<dbReference type="Proteomes" id="UP001161390">
    <property type="component" value="Unassembled WGS sequence"/>
</dbReference>
<evidence type="ECO:0000256" key="1">
    <source>
        <dbReference type="SAM" id="SignalP"/>
    </source>
</evidence>
<protein>
    <submittedName>
        <fullName evidence="2">Uncharacterized protein</fullName>
    </submittedName>
</protein>
<sequence length="148" mass="15977">MVTATLIMAFASHSATAQTAADAADMSPTLLIETGPSDNPSYRRMVFVKYLADDAVTVSYVAYNRTEFIQVPNDTPNALIAACLNGPAATLEQIEAYRGREAERREANTPPAIEHFCIKDISAWDAGNKATYLDPIFDGLPHAAALNN</sequence>
<proteinExistence type="predicted"/>
<accession>A0ABQ5V457</accession>
<keyword evidence="1" id="KW-0732">Signal</keyword>
<keyword evidence="3" id="KW-1185">Reference proteome</keyword>